<gene>
    <name evidence="1" type="ORF">NKR19_g2845</name>
</gene>
<evidence type="ECO:0000313" key="1">
    <source>
        <dbReference type="EMBL" id="KAJ9160836.1"/>
    </source>
</evidence>
<organism evidence="1 2">
    <name type="scientific">Coniochaeta hoffmannii</name>
    <dbReference type="NCBI Taxonomy" id="91930"/>
    <lineage>
        <taxon>Eukaryota</taxon>
        <taxon>Fungi</taxon>
        <taxon>Dikarya</taxon>
        <taxon>Ascomycota</taxon>
        <taxon>Pezizomycotina</taxon>
        <taxon>Sordariomycetes</taxon>
        <taxon>Sordariomycetidae</taxon>
        <taxon>Coniochaetales</taxon>
        <taxon>Coniochaetaceae</taxon>
        <taxon>Coniochaeta</taxon>
    </lineage>
</organism>
<proteinExistence type="predicted"/>
<reference evidence="1" key="1">
    <citation type="submission" date="2022-07" db="EMBL/GenBank/DDBJ databases">
        <title>Fungi with potential for degradation of polypropylene.</title>
        <authorList>
            <person name="Gostincar C."/>
        </authorList>
    </citation>
    <scope>NUCLEOTIDE SEQUENCE</scope>
    <source>
        <strain evidence="1">EXF-13287</strain>
    </source>
</reference>
<dbReference type="EMBL" id="JANBVN010000030">
    <property type="protein sequence ID" value="KAJ9160836.1"/>
    <property type="molecule type" value="Genomic_DNA"/>
</dbReference>
<dbReference type="AlphaFoldDB" id="A0AA38W1Z0"/>
<name>A0AA38W1Z0_9PEZI</name>
<accession>A0AA38W1Z0</accession>
<dbReference type="Proteomes" id="UP001174691">
    <property type="component" value="Unassembled WGS sequence"/>
</dbReference>
<keyword evidence="2" id="KW-1185">Reference proteome</keyword>
<sequence length="122" mass="14273">MSTIQALALEHPRNPIRETGYQTQSKKSCVSDHPPINMKRTSVCTWQVENHDTQATFEPQLQPAMIDDEYRFALPAYPPNARSWRFHSESDVANWFHHEIYNVVLRPSNTIRRSYRSPRPGH</sequence>
<evidence type="ECO:0000313" key="2">
    <source>
        <dbReference type="Proteomes" id="UP001174691"/>
    </source>
</evidence>
<comment type="caution">
    <text evidence="1">The sequence shown here is derived from an EMBL/GenBank/DDBJ whole genome shotgun (WGS) entry which is preliminary data.</text>
</comment>
<protein>
    <submittedName>
        <fullName evidence="1">Uncharacterized protein</fullName>
    </submittedName>
</protein>